<dbReference type="Gene3D" id="2.160.10.10">
    <property type="entry name" value="Hexapeptide repeat proteins"/>
    <property type="match status" value="1"/>
</dbReference>
<dbReference type="NCBIfam" id="TIGR01853">
    <property type="entry name" value="lipid_A_lpxD"/>
    <property type="match status" value="1"/>
</dbReference>
<evidence type="ECO:0000256" key="1">
    <source>
        <dbReference type="ARBA" id="ARBA00022516"/>
    </source>
</evidence>
<dbReference type="PANTHER" id="PTHR43378:SF2">
    <property type="entry name" value="UDP-3-O-ACYLGLUCOSAMINE N-ACYLTRANSFERASE 1, MITOCHONDRIAL-RELATED"/>
    <property type="match status" value="1"/>
</dbReference>
<proteinExistence type="inferred from homology"/>
<gene>
    <name evidence="7 9" type="primary">lpxD</name>
    <name evidence="9" type="ORF">NB646_08935</name>
</gene>
<dbReference type="EMBL" id="CP098251">
    <property type="protein sequence ID" value="WAV90942.1"/>
    <property type="molecule type" value="Genomic_DNA"/>
</dbReference>
<accession>A0A9E9LDI9</accession>
<dbReference type="AlphaFoldDB" id="A0A9E9LDI9"/>
<comment type="pathway">
    <text evidence="7">Bacterial outer membrane biogenesis; LPS lipid A biosynthesis.</text>
</comment>
<dbReference type="InterPro" id="IPR001451">
    <property type="entry name" value="Hexapep"/>
</dbReference>
<keyword evidence="6 7" id="KW-0012">Acyltransferase</keyword>
<evidence type="ECO:0000256" key="3">
    <source>
        <dbReference type="ARBA" id="ARBA00022679"/>
    </source>
</evidence>
<dbReference type="GO" id="GO:0009245">
    <property type="term" value="P:lipid A biosynthetic process"/>
    <property type="evidence" value="ECO:0007669"/>
    <property type="project" value="UniProtKB-UniRule"/>
</dbReference>
<evidence type="ECO:0000256" key="7">
    <source>
        <dbReference type="HAMAP-Rule" id="MF_00523"/>
    </source>
</evidence>
<comment type="subunit">
    <text evidence="7">Homotrimer.</text>
</comment>
<sequence length="350" mass="36996">MSINLQELVDRFGGQLIGDGSIEVTGFAPLDNADSEHITFLTNPRLRHEVGRCKAAALIISPRDNQLVGDLFKGSRIVTKNPYAYFAHAAQLFESFKTVPPIAGIHSSAVVDPSAKVARSATIGPFVTIEAGAEIGENCLIEAGCFIGKNARIGAGCHFFPRVVFLQGCEIGERGVLRPGAVIGCEGFGFANEDGVWVKIPQTGRVIIGSDVQIGANTTVDRGALSDTVIENGVKLDNQIQIGHNCHIGENSAMAGCVGVAGSAIFGKRCTVGGAAMIGGHLTIADGVHITAASVVQSSVTEPGVYSGFYPLAKHAEWEKTAVLTRKLGSMRDRIRELEKTIQSITKTKK</sequence>
<dbReference type="SUPFAM" id="SSF51161">
    <property type="entry name" value="Trimeric LpxA-like enzymes"/>
    <property type="match status" value="1"/>
</dbReference>
<comment type="similarity">
    <text evidence="7">Belongs to the transferase hexapeptide repeat family. LpxD subfamily.</text>
</comment>
<keyword evidence="5 7" id="KW-0443">Lipid metabolism</keyword>
<protein>
    <recommendedName>
        <fullName evidence="7">UDP-3-O-acylglucosamine N-acyltransferase</fullName>
        <ecNumber evidence="7">2.3.1.191</ecNumber>
    </recommendedName>
</protein>
<dbReference type="EC" id="2.3.1.191" evidence="7"/>
<dbReference type="GO" id="GO:0103118">
    <property type="term" value="F:UDP-3-O-[(3R)-3-hydroxyacyl]-glucosamine N-acyltransferase activity"/>
    <property type="evidence" value="ECO:0007669"/>
    <property type="project" value="UniProtKB-EC"/>
</dbReference>
<feature type="active site" description="Proton acceptor" evidence="7">
    <location>
        <position position="244"/>
    </location>
</feature>
<evidence type="ECO:0000256" key="5">
    <source>
        <dbReference type="ARBA" id="ARBA00023098"/>
    </source>
</evidence>
<dbReference type="Gene3D" id="3.40.1390.10">
    <property type="entry name" value="MurE/MurF, N-terminal domain"/>
    <property type="match status" value="1"/>
</dbReference>
<dbReference type="RefSeq" id="WP_269315816.1">
    <property type="nucleotide sequence ID" value="NZ_CP098251.1"/>
</dbReference>
<reference evidence="9" key="1">
    <citation type="journal article" date="2022" name="Front. Microbiol.">
        <title>New perspectives on an old grouping: The genomic and phenotypic variability of Oxalobacter formigenes and the implications for calcium oxalate stone prevention.</title>
        <authorList>
            <person name="Chmiel J.A."/>
            <person name="Carr C."/>
            <person name="Stuivenberg G.A."/>
            <person name="Venema R."/>
            <person name="Chanyi R.M."/>
            <person name="Al K.F."/>
            <person name="Giguere D."/>
            <person name="Say H."/>
            <person name="Akouris P.P."/>
            <person name="Dominguez Romero S.A."/>
            <person name="Kwong A."/>
            <person name="Tai V."/>
            <person name="Koval S.F."/>
            <person name="Razvi H."/>
            <person name="Bjazevic J."/>
            <person name="Burton J.P."/>
        </authorList>
    </citation>
    <scope>NUCLEOTIDE SEQUENCE</scope>
    <source>
        <strain evidence="9">OxK</strain>
    </source>
</reference>
<dbReference type="PANTHER" id="PTHR43378">
    <property type="entry name" value="UDP-3-O-ACYLGLUCOSAMINE N-ACYLTRANSFERASE"/>
    <property type="match status" value="1"/>
</dbReference>
<keyword evidence="4 7" id="KW-0677">Repeat</keyword>
<keyword evidence="2 7" id="KW-0441">Lipid A biosynthesis</keyword>
<evidence type="ECO:0000256" key="6">
    <source>
        <dbReference type="ARBA" id="ARBA00023315"/>
    </source>
</evidence>
<keyword evidence="3 7" id="KW-0808">Transferase</keyword>
<dbReference type="Pfam" id="PF04613">
    <property type="entry name" value="LpxD"/>
    <property type="match status" value="1"/>
</dbReference>
<dbReference type="NCBIfam" id="NF002060">
    <property type="entry name" value="PRK00892.1"/>
    <property type="match status" value="1"/>
</dbReference>
<evidence type="ECO:0000259" key="8">
    <source>
        <dbReference type="Pfam" id="PF04613"/>
    </source>
</evidence>
<comment type="function">
    <text evidence="7">Catalyzes the N-acylation of UDP-3-O-acylglucosamine using 3-hydroxyacyl-ACP as the acyl donor. Is involved in the biosynthesis of lipid A, a phosphorylated glycolipid that anchors the lipopolysaccharide to the outer membrane of the cell.</text>
</comment>
<evidence type="ECO:0000256" key="4">
    <source>
        <dbReference type="ARBA" id="ARBA00022737"/>
    </source>
</evidence>
<feature type="domain" description="UDP-3-O-[3-hydroxymyristoyl] glucosamine N-acyltransferase non-repeat region" evidence="8">
    <location>
        <begin position="22"/>
        <end position="92"/>
    </location>
</feature>
<dbReference type="InterPro" id="IPR020573">
    <property type="entry name" value="UDP_GlcNAc_AcTrfase_non-rep"/>
</dbReference>
<dbReference type="CDD" id="cd03352">
    <property type="entry name" value="LbH_LpxD"/>
    <property type="match status" value="1"/>
</dbReference>
<dbReference type="Proteomes" id="UP001164819">
    <property type="component" value="Chromosome"/>
</dbReference>
<keyword evidence="1 7" id="KW-0444">Lipid biosynthesis</keyword>
<dbReference type="HAMAP" id="MF_00523">
    <property type="entry name" value="LpxD"/>
    <property type="match status" value="1"/>
</dbReference>
<dbReference type="Pfam" id="PF00132">
    <property type="entry name" value="Hexapep"/>
    <property type="match status" value="1"/>
</dbReference>
<comment type="catalytic activity">
    <reaction evidence="7">
        <text>a UDP-3-O-[(3R)-3-hydroxyacyl]-alpha-D-glucosamine + a (3R)-hydroxyacyl-[ACP] = a UDP-2-N,3-O-bis[(3R)-3-hydroxyacyl]-alpha-D-glucosamine + holo-[ACP] + H(+)</text>
        <dbReference type="Rhea" id="RHEA:53836"/>
        <dbReference type="Rhea" id="RHEA-COMP:9685"/>
        <dbReference type="Rhea" id="RHEA-COMP:9945"/>
        <dbReference type="ChEBI" id="CHEBI:15378"/>
        <dbReference type="ChEBI" id="CHEBI:64479"/>
        <dbReference type="ChEBI" id="CHEBI:78827"/>
        <dbReference type="ChEBI" id="CHEBI:137740"/>
        <dbReference type="ChEBI" id="CHEBI:137748"/>
        <dbReference type="EC" id="2.3.1.191"/>
    </reaction>
</comment>
<dbReference type="InterPro" id="IPR007691">
    <property type="entry name" value="LpxD"/>
</dbReference>
<name>A0A9E9LDI9_9BURK</name>
<evidence type="ECO:0000256" key="2">
    <source>
        <dbReference type="ARBA" id="ARBA00022556"/>
    </source>
</evidence>
<evidence type="ECO:0000313" key="9">
    <source>
        <dbReference type="EMBL" id="WAV90942.1"/>
    </source>
</evidence>
<dbReference type="GO" id="GO:0016020">
    <property type="term" value="C:membrane"/>
    <property type="evidence" value="ECO:0007669"/>
    <property type="project" value="GOC"/>
</dbReference>
<organism evidence="9">
    <name type="scientific">Oxalobacter aliiformigenes</name>
    <dbReference type="NCBI Taxonomy" id="2946593"/>
    <lineage>
        <taxon>Bacteria</taxon>
        <taxon>Pseudomonadati</taxon>
        <taxon>Pseudomonadota</taxon>
        <taxon>Betaproteobacteria</taxon>
        <taxon>Burkholderiales</taxon>
        <taxon>Oxalobacteraceae</taxon>
        <taxon>Oxalobacter</taxon>
    </lineage>
</organism>
<dbReference type="GO" id="GO:0016410">
    <property type="term" value="F:N-acyltransferase activity"/>
    <property type="evidence" value="ECO:0007669"/>
    <property type="project" value="InterPro"/>
</dbReference>
<dbReference type="InterPro" id="IPR011004">
    <property type="entry name" value="Trimer_LpxA-like_sf"/>
</dbReference>